<dbReference type="EMBL" id="SJPJ01000001">
    <property type="protein sequence ID" value="TWT84291.1"/>
    <property type="molecule type" value="Genomic_DNA"/>
</dbReference>
<evidence type="ECO:0000259" key="3">
    <source>
        <dbReference type="Pfam" id="PF00884"/>
    </source>
</evidence>
<evidence type="ECO:0000256" key="2">
    <source>
        <dbReference type="ARBA" id="ARBA00022801"/>
    </source>
</evidence>
<dbReference type="SUPFAM" id="SSF53649">
    <property type="entry name" value="Alkaline phosphatase-like"/>
    <property type="match status" value="1"/>
</dbReference>
<evidence type="ECO:0000313" key="5">
    <source>
        <dbReference type="Proteomes" id="UP000315010"/>
    </source>
</evidence>
<dbReference type="OrthoDB" id="225685at2"/>
<dbReference type="PANTHER" id="PTHR42693">
    <property type="entry name" value="ARYLSULFATASE FAMILY MEMBER"/>
    <property type="match status" value="1"/>
</dbReference>
<proteinExistence type="inferred from homology"/>
<dbReference type="Gene3D" id="3.40.720.10">
    <property type="entry name" value="Alkaline Phosphatase, subunit A"/>
    <property type="match status" value="1"/>
</dbReference>
<dbReference type="InterPro" id="IPR000917">
    <property type="entry name" value="Sulfatase_N"/>
</dbReference>
<accession>A0A5C5ZBQ9</accession>
<comment type="caution">
    <text evidence="4">The sequence shown here is derived from an EMBL/GenBank/DDBJ whole genome shotgun (WGS) entry which is preliminary data.</text>
</comment>
<comment type="similarity">
    <text evidence="1">Belongs to the sulfatase family.</text>
</comment>
<evidence type="ECO:0000256" key="1">
    <source>
        <dbReference type="ARBA" id="ARBA00008779"/>
    </source>
</evidence>
<keyword evidence="5" id="KW-1185">Reference proteome</keyword>
<dbReference type="Gene3D" id="3.30.1120.10">
    <property type="match status" value="1"/>
</dbReference>
<dbReference type="GO" id="GO:0004065">
    <property type="term" value="F:arylsulfatase activity"/>
    <property type="evidence" value="ECO:0007669"/>
    <property type="project" value="UniProtKB-EC"/>
</dbReference>
<protein>
    <submittedName>
        <fullName evidence="4">Arylsulfatase</fullName>
        <ecNumber evidence="4">3.1.6.1</ecNumber>
    </submittedName>
</protein>
<dbReference type="InterPro" id="IPR050738">
    <property type="entry name" value="Sulfatase"/>
</dbReference>
<dbReference type="AlphaFoldDB" id="A0A5C5ZBQ9"/>
<dbReference type="Proteomes" id="UP000315010">
    <property type="component" value="Unassembled WGS sequence"/>
</dbReference>
<dbReference type="RefSeq" id="WP_146401940.1">
    <property type="nucleotide sequence ID" value="NZ_SJPJ01000001.1"/>
</dbReference>
<dbReference type="EC" id="3.1.6.1" evidence="4"/>
<dbReference type="Pfam" id="PF00884">
    <property type="entry name" value="Sulfatase"/>
    <property type="match status" value="1"/>
</dbReference>
<organism evidence="4 5">
    <name type="scientific">Novipirellula herctigrandis</name>
    <dbReference type="NCBI Taxonomy" id="2527986"/>
    <lineage>
        <taxon>Bacteria</taxon>
        <taxon>Pseudomonadati</taxon>
        <taxon>Planctomycetota</taxon>
        <taxon>Planctomycetia</taxon>
        <taxon>Pirellulales</taxon>
        <taxon>Pirellulaceae</taxon>
        <taxon>Novipirellula</taxon>
    </lineage>
</organism>
<feature type="domain" description="Sulfatase N-terminal" evidence="3">
    <location>
        <begin position="39"/>
        <end position="422"/>
    </location>
</feature>
<dbReference type="InterPro" id="IPR017850">
    <property type="entry name" value="Alkaline_phosphatase_core_sf"/>
</dbReference>
<sequence>MTNEHRKSEKQTNRSLLLFVLLLSVVGAKDVVANAPPRPNILFFYVDDMGWGSIGPNAQAARKAKNLPYVRTPNLDQLAAEGINFKRGYGCHVCSPARSSLQTGFHQGHTFADRNDPDNAKKAIRADDVTIGDALSDAGYVTGYWGKWGYGGSKDKTNPVIENVQTLPTSHGYKFVLAELHHVRAHTFFQPTLWSAPAATKSIGGLELIPNSMAEYKNRSYPNTPALQNDANYPTTAYCDDAYAFAALDFVRKQGQNYNQTGQPFHGLLAVQIPHAPFGEIATLPDWDNAYADDPHYKSLADQTRQWAAMVTRIDAHFGNILAALDDPNNDGDTSDSIADNTLVVFQSDNGGPSGKNNVELDANGGLSGTKGKIQEGGIRVPLLMRWPARITAESKLKAGTNCDMVVDVTDLLPTFCELAGAPVPLGIDGVSIAPALLGSGQQRHREFIIHEAGNGQSIIRRNHKLVRSNNSPLKLYDLEADRTETSNIAARHPQLVKELETLLLGERVAEPRGFANTYHQWTGQDGAKTSDADNWTDYKYANEGISYMTDDGAPQLSWTARIANTSDQPRTAQVDADMEVLGLEVSGNATENANQSLILGPKVNLTGRNEIRLMPDATLTVNGGVVSTLRWIDLHAGATLNGHGSINAIIYNCGSVIATGAKQTAFHIDGDYHQSDSAKLNLMISGNKPAIQVTGAANLSGALAITIAKAFKPMPGTSYTVLTANRISGEFANPRGEVIGSDGSRFIIGYSKSAVTLSVK</sequence>
<evidence type="ECO:0000313" key="4">
    <source>
        <dbReference type="EMBL" id="TWT84291.1"/>
    </source>
</evidence>
<reference evidence="4 5" key="1">
    <citation type="submission" date="2019-02" db="EMBL/GenBank/DDBJ databases">
        <title>Deep-cultivation of Planctomycetes and their phenomic and genomic characterization uncovers novel biology.</title>
        <authorList>
            <person name="Wiegand S."/>
            <person name="Jogler M."/>
            <person name="Boedeker C."/>
            <person name="Pinto D."/>
            <person name="Vollmers J."/>
            <person name="Rivas-Marin E."/>
            <person name="Kohn T."/>
            <person name="Peeters S.H."/>
            <person name="Heuer A."/>
            <person name="Rast P."/>
            <person name="Oberbeckmann S."/>
            <person name="Bunk B."/>
            <person name="Jeske O."/>
            <person name="Meyerdierks A."/>
            <person name="Storesund J.E."/>
            <person name="Kallscheuer N."/>
            <person name="Luecker S."/>
            <person name="Lage O.M."/>
            <person name="Pohl T."/>
            <person name="Merkel B.J."/>
            <person name="Hornburger P."/>
            <person name="Mueller R.-W."/>
            <person name="Bruemmer F."/>
            <person name="Labrenz M."/>
            <person name="Spormann A.M."/>
            <person name="Op Den Camp H."/>
            <person name="Overmann J."/>
            <person name="Amann R."/>
            <person name="Jetten M.S.M."/>
            <person name="Mascher T."/>
            <person name="Medema M.H."/>
            <person name="Devos D.P."/>
            <person name="Kaster A.-K."/>
            <person name="Ovreas L."/>
            <person name="Rohde M."/>
            <person name="Galperin M.Y."/>
            <person name="Jogler C."/>
        </authorList>
    </citation>
    <scope>NUCLEOTIDE SEQUENCE [LARGE SCALE GENOMIC DNA]</scope>
    <source>
        <strain evidence="4 5">CA13</strain>
    </source>
</reference>
<gene>
    <name evidence="4" type="ORF">CA13_57680</name>
</gene>
<keyword evidence="2 4" id="KW-0378">Hydrolase</keyword>
<dbReference type="PANTHER" id="PTHR42693:SF53">
    <property type="entry name" value="ENDO-4-O-SULFATASE"/>
    <property type="match status" value="1"/>
</dbReference>
<name>A0A5C5ZBQ9_9BACT</name>